<evidence type="ECO:0000313" key="4">
    <source>
        <dbReference type="Proteomes" id="UP000612585"/>
    </source>
</evidence>
<keyword evidence="2" id="KW-0472">Membrane</keyword>
<dbReference type="Proteomes" id="UP000612585">
    <property type="component" value="Unassembled WGS sequence"/>
</dbReference>
<keyword evidence="2" id="KW-1133">Transmembrane helix</keyword>
<evidence type="ECO:0000256" key="1">
    <source>
        <dbReference type="SAM" id="MobiDB-lite"/>
    </source>
</evidence>
<dbReference type="EMBL" id="BOPG01000030">
    <property type="protein sequence ID" value="GIJ57261.1"/>
    <property type="molecule type" value="Genomic_DNA"/>
</dbReference>
<protein>
    <submittedName>
        <fullName evidence="3">Uncharacterized protein</fullName>
    </submittedName>
</protein>
<proteinExistence type="predicted"/>
<evidence type="ECO:0000313" key="3">
    <source>
        <dbReference type="EMBL" id="GIJ57261.1"/>
    </source>
</evidence>
<sequence length="183" mass="20211">MKVRAPNGAEWRTGRRWLAWRPRMPAPLSFLLGIVESIGWFDVLFPLAVIVLILALPLAVVHLLNWAVALVATPVALALRAWGGRSWTVVAYPYRYAYRHGEHVGTASGFAAAGDLASQARAAIESTGQPLPLTGPPPPSRRPIEDRTRVERWVLRHTSQHLPPDPYGPDRQRAGQPDPNRTA</sequence>
<gene>
    <name evidence="3" type="ORF">Vau01_047770</name>
</gene>
<keyword evidence="4" id="KW-1185">Reference proteome</keyword>
<feature type="compositionally biased region" description="Basic and acidic residues" evidence="1">
    <location>
        <begin position="142"/>
        <end position="154"/>
    </location>
</feature>
<keyword evidence="2" id="KW-0812">Transmembrane</keyword>
<name>A0A8J3Z8Q0_9ACTN</name>
<feature type="transmembrane region" description="Helical" evidence="2">
    <location>
        <begin position="63"/>
        <end position="82"/>
    </location>
</feature>
<evidence type="ECO:0000256" key="2">
    <source>
        <dbReference type="SAM" id="Phobius"/>
    </source>
</evidence>
<feature type="region of interest" description="Disordered" evidence="1">
    <location>
        <begin position="127"/>
        <end position="183"/>
    </location>
</feature>
<feature type="transmembrane region" description="Helical" evidence="2">
    <location>
        <begin position="30"/>
        <end position="57"/>
    </location>
</feature>
<organism evidence="3 4">
    <name type="scientific">Virgisporangium aurantiacum</name>
    <dbReference type="NCBI Taxonomy" id="175570"/>
    <lineage>
        <taxon>Bacteria</taxon>
        <taxon>Bacillati</taxon>
        <taxon>Actinomycetota</taxon>
        <taxon>Actinomycetes</taxon>
        <taxon>Micromonosporales</taxon>
        <taxon>Micromonosporaceae</taxon>
        <taxon>Virgisporangium</taxon>
    </lineage>
</organism>
<accession>A0A8J3Z8Q0</accession>
<reference evidence="3" key="1">
    <citation type="submission" date="2021-01" db="EMBL/GenBank/DDBJ databases">
        <title>Whole genome shotgun sequence of Virgisporangium aurantiacum NBRC 16421.</title>
        <authorList>
            <person name="Komaki H."/>
            <person name="Tamura T."/>
        </authorList>
    </citation>
    <scope>NUCLEOTIDE SEQUENCE</scope>
    <source>
        <strain evidence="3">NBRC 16421</strain>
    </source>
</reference>
<comment type="caution">
    <text evidence="3">The sequence shown here is derived from an EMBL/GenBank/DDBJ whole genome shotgun (WGS) entry which is preliminary data.</text>
</comment>
<dbReference type="AlphaFoldDB" id="A0A8J3Z8Q0"/>